<evidence type="ECO:0000313" key="3">
    <source>
        <dbReference type="Proteomes" id="UP001589627"/>
    </source>
</evidence>
<protein>
    <submittedName>
        <fullName evidence="2">Uncharacterized protein</fullName>
    </submittedName>
</protein>
<proteinExistence type="predicted"/>
<organism evidence="2 3">
    <name type="scientific">Actinoallomurus acaciae</name>
    <dbReference type="NCBI Taxonomy" id="502577"/>
    <lineage>
        <taxon>Bacteria</taxon>
        <taxon>Bacillati</taxon>
        <taxon>Actinomycetota</taxon>
        <taxon>Actinomycetes</taxon>
        <taxon>Streptosporangiales</taxon>
        <taxon>Thermomonosporaceae</taxon>
        <taxon>Actinoallomurus</taxon>
    </lineage>
</organism>
<dbReference type="Gene3D" id="1.50.10.20">
    <property type="match status" value="2"/>
</dbReference>
<evidence type="ECO:0000313" key="2">
    <source>
        <dbReference type="EMBL" id="MFB9839642.1"/>
    </source>
</evidence>
<feature type="region of interest" description="Disordered" evidence="1">
    <location>
        <begin position="391"/>
        <end position="469"/>
    </location>
</feature>
<keyword evidence="3" id="KW-1185">Reference proteome</keyword>
<name>A0ABV5Z0B0_9ACTN</name>
<reference evidence="2 3" key="1">
    <citation type="submission" date="2024-09" db="EMBL/GenBank/DDBJ databases">
        <authorList>
            <person name="Sun Q."/>
            <person name="Mori K."/>
        </authorList>
    </citation>
    <scope>NUCLEOTIDE SEQUENCE [LARGE SCALE GENOMIC DNA]</scope>
    <source>
        <strain evidence="2 3">TBRC 0563</strain>
    </source>
</reference>
<sequence length="713" mass="73263">MLSAVAGIVAATVMFGSIAARSDTGEDGARSNATWLSHRLASDGTLQNPNGGALPDHGLMIDTLFAMHAAGEGELADPIVRYFDDDKHATDYYTWDGLAPGMGYDKVIVAGATAKVLVAAEVAGRNPRDFGGHDMVAETEGTIMTSGPDKGRASDYSKDPALADLVYNNSNMFGQALAVIGLAGVGRNNQPALDRLLTQQCSEGYFRIFFGYIPTTETGDEVTPDGQKLSTCDEGKAYDQSAPDGDATAMSLSALLAARRAGATGLDGPIGKAVNWLKSVQDPGGGWGGGVSTEAPNTNSTGLIVQALTDAGGADDAVRRGVAYLSSAQVTAGADGGDPLSDQIGAIAYTPEDYQSAKSTGITGMDTWVRAGAQAALGLARIGFYDLTQGKSLPAPGGGSTTSPTPTPNPTRTSRPKPKPRGSGNQAAPEPRPKPRPRGSTTSPRPTSSATPTPTTTPQAQTTGPSPAERLGAYLAGRLVNGDHVEVTEGGQTYVDYDATVDLILALHALGRQPAAAAKASLFMLEPQSIREYAYDAAYEKSAAYAEPLAKLEIIARFLQTSPSAPGDIATIAGRLREGLLALKTPAGHFVDRGAHVDSDNLVTKQAWVVLALTASGVPGDTMPLNVLLNSQCSDGSFPLNLAAAGCATGDLASTAAAVQALSGRSLTGAAGWTDRRVTALRKAAALLTARTPGDGLLRTSGAVDLPLSARVA</sequence>
<comment type="caution">
    <text evidence="2">The sequence shown here is derived from an EMBL/GenBank/DDBJ whole genome shotgun (WGS) entry which is preliminary data.</text>
</comment>
<feature type="compositionally biased region" description="Low complexity" evidence="1">
    <location>
        <begin position="438"/>
        <end position="467"/>
    </location>
</feature>
<dbReference type="SUPFAM" id="SSF48239">
    <property type="entry name" value="Terpenoid cyclases/Protein prenyltransferases"/>
    <property type="match status" value="2"/>
</dbReference>
<feature type="non-terminal residue" evidence="2">
    <location>
        <position position="713"/>
    </location>
</feature>
<dbReference type="Proteomes" id="UP001589627">
    <property type="component" value="Unassembled WGS sequence"/>
</dbReference>
<dbReference type="EMBL" id="JBHLZP010000767">
    <property type="protein sequence ID" value="MFB9839642.1"/>
    <property type="molecule type" value="Genomic_DNA"/>
</dbReference>
<evidence type="ECO:0000256" key="1">
    <source>
        <dbReference type="SAM" id="MobiDB-lite"/>
    </source>
</evidence>
<dbReference type="RefSeq" id="WP_378212799.1">
    <property type="nucleotide sequence ID" value="NZ_JBHLZP010000767.1"/>
</dbReference>
<gene>
    <name evidence="2" type="ORF">ACFFNX_46615</name>
</gene>
<dbReference type="InterPro" id="IPR008930">
    <property type="entry name" value="Terpenoid_cyclase/PrenylTrfase"/>
</dbReference>
<accession>A0ABV5Z0B0</accession>